<accession>A0A507E0X6</accession>
<proteinExistence type="predicted"/>
<feature type="compositionally biased region" description="Basic and acidic residues" evidence="1">
    <location>
        <begin position="72"/>
        <end position="81"/>
    </location>
</feature>
<dbReference type="Proteomes" id="UP000318582">
    <property type="component" value="Unassembled WGS sequence"/>
</dbReference>
<evidence type="ECO:0000256" key="1">
    <source>
        <dbReference type="SAM" id="MobiDB-lite"/>
    </source>
</evidence>
<name>A0A507E0X6_9FUNG</name>
<gene>
    <name evidence="2" type="ORF">PhCBS80983_g04322</name>
</gene>
<feature type="compositionally biased region" description="Low complexity" evidence="1">
    <location>
        <begin position="358"/>
        <end position="369"/>
    </location>
</feature>
<keyword evidence="3" id="KW-1185">Reference proteome</keyword>
<feature type="region of interest" description="Disordered" evidence="1">
    <location>
        <begin position="57"/>
        <end position="129"/>
    </location>
</feature>
<organism evidence="2 3">
    <name type="scientific">Powellomyces hirtus</name>
    <dbReference type="NCBI Taxonomy" id="109895"/>
    <lineage>
        <taxon>Eukaryota</taxon>
        <taxon>Fungi</taxon>
        <taxon>Fungi incertae sedis</taxon>
        <taxon>Chytridiomycota</taxon>
        <taxon>Chytridiomycota incertae sedis</taxon>
        <taxon>Chytridiomycetes</taxon>
        <taxon>Spizellomycetales</taxon>
        <taxon>Powellomycetaceae</taxon>
        <taxon>Powellomyces</taxon>
    </lineage>
</organism>
<evidence type="ECO:0000313" key="3">
    <source>
        <dbReference type="Proteomes" id="UP000318582"/>
    </source>
</evidence>
<protein>
    <submittedName>
        <fullName evidence="2">Uncharacterized protein</fullName>
    </submittedName>
</protein>
<evidence type="ECO:0000313" key="2">
    <source>
        <dbReference type="EMBL" id="TPX56720.1"/>
    </source>
</evidence>
<dbReference type="EMBL" id="QEAQ01000066">
    <property type="protein sequence ID" value="TPX56720.1"/>
    <property type="molecule type" value="Genomic_DNA"/>
</dbReference>
<comment type="caution">
    <text evidence="2">The sequence shown here is derived from an EMBL/GenBank/DDBJ whole genome shotgun (WGS) entry which is preliminary data.</text>
</comment>
<feature type="region of interest" description="Disordered" evidence="1">
    <location>
        <begin position="344"/>
        <end position="369"/>
    </location>
</feature>
<dbReference type="AlphaFoldDB" id="A0A507E0X6"/>
<reference evidence="2 3" key="1">
    <citation type="journal article" date="2019" name="Sci. Rep.">
        <title>Comparative genomics of chytrid fungi reveal insights into the obligate biotrophic and pathogenic lifestyle of Synchytrium endobioticum.</title>
        <authorList>
            <person name="van de Vossenberg B.T.L.H."/>
            <person name="Warris S."/>
            <person name="Nguyen H.D.T."/>
            <person name="van Gent-Pelzer M.P.E."/>
            <person name="Joly D.L."/>
            <person name="van de Geest H.C."/>
            <person name="Bonants P.J.M."/>
            <person name="Smith D.S."/>
            <person name="Levesque C.A."/>
            <person name="van der Lee T.A.J."/>
        </authorList>
    </citation>
    <scope>NUCLEOTIDE SEQUENCE [LARGE SCALE GENOMIC DNA]</scope>
    <source>
        <strain evidence="2 3">CBS 809.83</strain>
    </source>
</reference>
<sequence length="369" mass="40186">MVQTGAILPRPSISAPCTCIWQALDEQRENRALVEDQKRHEHEQSTLGQVKHALNPLNAIPGGFFGGGSKGDSPEDHRTSPEDLPPTSPDRQDSRIASPPGGASNRVATASASPVERHRGPDRQPISVDPKFGVVKKEFMDHAAIATRMDKKAEILKKSGWLGKARPFKLFGKNAEIKVGELISYREDLVYILESLIPSRRLHDPQSTHPPVVIPVPHTPLCPTCQQNLAYFMYHSPSSHSAILRETATSAYLALLDDATASLKGSLPLEHISHHQLDAILRRELAVIEWRIAANLAKYHKKTGFLKEFPVRLGEYGEFQVNVKPPGAEEGFVKKTGKKLMSAVGLSSSEGPSGEVQGAAAGAAAKDDH</sequence>